<dbReference type="Pfam" id="PF00450">
    <property type="entry name" value="Peptidase_S10"/>
    <property type="match status" value="2"/>
</dbReference>
<organism evidence="7 8">
    <name type="scientific">Gloeophyllum trabeum (strain ATCC 11539 / FP-39264 / Madison 617)</name>
    <name type="common">Brown rot fungus</name>
    <dbReference type="NCBI Taxonomy" id="670483"/>
    <lineage>
        <taxon>Eukaryota</taxon>
        <taxon>Fungi</taxon>
        <taxon>Dikarya</taxon>
        <taxon>Basidiomycota</taxon>
        <taxon>Agaricomycotina</taxon>
        <taxon>Agaricomycetes</taxon>
        <taxon>Gloeophyllales</taxon>
        <taxon>Gloeophyllaceae</taxon>
        <taxon>Gloeophyllum</taxon>
    </lineage>
</organism>
<dbReference type="eggNOG" id="KOG1282">
    <property type="taxonomic scope" value="Eukaryota"/>
</dbReference>
<evidence type="ECO:0000313" key="8">
    <source>
        <dbReference type="Proteomes" id="UP000030669"/>
    </source>
</evidence>
<sequence>MAVARTAPEHLGPERAANEAQTDENEQKGVDYWLRDFCDAGAAAYTGYIDIEARHLFFYFFESRRDPGRDDVVFWTSGGAPASLALRRGCVVGPGCSAALGLFMQLGAPRPRDMSKKCAGAYEETIALFPLVSVHLLTFDGDIAAYLSHAHTRAALGVDPRAPPPFSECAPSVISAFAAAHDALYPPTAALLDRGVRVLVYAGANDIVCNCVGNARWVSELDGRGRGVEGGGVEGVGGSWEGGGTDEGREQGGAGVRDCGGGGAYAPCDKPAEWMAGEV</sequence>
<evidence type="ECO:0000256" key="6">
    <source>
        <dbReference type="SAM" id="MobiDB-lite"/>
    </source>
</evidence>
<dbReference type="InterPro" id="IPR029058">
    <property type="entry name" value="AB_hydrolase_fold"/>
</dbReference>
<evidence type="ECO:0000256" key="2">
    <source>
        <dbReference type="ARBA" id="ARBA00022645"/>
    </source>
</evidence>
<evidence type="ECO:0000256" key="4">
    <source>
        <dbReference type="ARBA" id="ARBA00022801"/>
    </source>
</evidence>
<evidence type="ECO:0000256" key="5">
    <source>
        <dbReference type="ARBA" id="ARBA00023180"/>
    </source>
</evidence>
<dbReference type="Proteomes" id="UP000030669">
    <property type="component" value="Unassembled WGS sequence"/>
</dbReference>
<feature type="region of interest" description="Disordered" evidence="6">
    <location>
        <begin position="229"/>
        <end position="253"/>
    </location>
</feature>
<dbReference type="Gene3D" id="3.40.50.12670">
    <property type="match status" value="1"/>
</dbReference>
<evidence type="ECO:0008006" key="9">
    <source>
        <dbReference type="Google" id="ProtNLM"/>
    </source>
</evidence>
<keyword evidence="8" id="KW-1185">Reference proteome</keyword>
<accession>S7S1H4</accession>
<name>S7S1H4_GLOTA</name>
<evidence type="ECO:0000256" key="3">
    <source>
        <dbReference type="ARBA" id="ARBA00022670"/>
    </source>
</evidence>
<evidence type="ECO:0000313" key="7">
    <source>
        <dbReference type="EMBL" id="EPQ61305.1"/>
    </source>
</evidence>
<dbReference type="GeneID" id="19301175"/>
<keyword evidence="5" id="KW-0325">Glycoprotein</keyword>
<keyword evidence="3" id="KW-0645">Protease</keyword>
<dbReference type="AlphaFoldDB" id="S7S1H4"/>
<evidence type="ECO:0000256" key="1">
    <source>
        <dbReference type="ARBA" id="ARBA00009431"/>
    </source>
</evidence>
<feature type="region of interest" description="Disordered" evidence="6">
    <location>
        <begin position="1"/>
        <end position="24"/>
    </location>
</feature>
<protein>
    <recommendedName>
        <fullName evidence="9">Alpha/beta-hydrolase</fullName>
    </recommendedName>
</protein>
<dbReference type="InterPro" id="IPR001563">
    <property type="entry name" value="Peptidase_S10"/>
</dbReference>
<feature type="compositionally biased region" description="Basic and acidic residues" evidence="6">
    <location>
        <begin position="7"/>
        <end position="17"/>
    </location>
</feature>
<keyword evidence="2" id="KW-0121">Carboxypeptidase</keyword>
<dbReference type="KEGG" id="gtr:GLOTRDRAFT_125026"/>
<dbReference type="RefSeq" id="XP_007861502.1">
    <property type="nucleotide sequence ID" value="XM_007863311.1"/>
</dbReference>
<gene>
    <name evidence="7" type="ORF">GLOTRDRAFT_125026</name>
</gene>
<keyword evidence="4" id="KW-0378">Hydrolase</keyword>
<dbReference type="GO" id="GO:0004185">
    <property type="term" value="F:serine-type carboxypeptidase activity"/>
    <property type="evidence" value="ECO:0007669"/>
    <property type="project" value="InterPro"/>
</dbReference>
<reference evidence="7 8" key="1">
    <citation type="journal article" date="2012" name="Science">
        <title>The Paleozoic origin of enzymatic lignin decomposition reconstructed from 31 fungal genomes.</title>
        <authorList>
            <person name="Floudas D."/>
            <person name="Binder M."/>
            <person name="Riley R."/>
            <person name="Barry K."/>
            <person name="Blanchette R.A."/>
            <person name="Henrissat B."/>
            <person name="Martinez A.T."/>
            <person name="Otillar R."/>
            <person name="Spatafora J.W."/>
            <person name="Yadav J.S."/>
            <person name="Aerts A."/>
            <person name="Benoit I."/>
            <person name="Boyd A."/>
            <person name="Carlson A."/>
            <person name="Copeland A."/>
            <person name="Coutinho P.M."/>
            <person name="de Vries R.P."/>
            <person name="Ferreira P."/>
            <person name="Findley K."/>
            <person name="Foster B."/>
            <person name="Gaskell J."/>
            <person name="Glotzer D."/>
            <person name="Gorecki P."/>
            <person name="Heitman J."/>
            <person name="Hesse C."/>
            <person name="Hori C."/>
            <person name="Igarashi K."/>
            <person name="Jurgens J.A."/>
            <person name="Kallen N."/>
            <person name="Kersten P."/>
            <person name="Kohler A."/>
            <person name="Kuees U."/>
            <person name="Kumar T.K.A."/>
            <person name="Kuo A."/>
            <person name="LaButti K."/>
            <person name="Larrondo L.F."/>
            <person name="Lindquist E."/>
            <person name="Ling A."/>
            <person name="Lombard V."/>
            <person name="Lucas S."/>
            <person name="Lundell T."/>
            <person name="Martin R."/>
            <person name="McLaughlin D.J."/>
            <person name="Morgenstern I."/>
            <person name="Morin E."/>
            <person name="Murat C."/>
            <person name="Nagy L.G."/>
            <person name="Nolan M."/>
            <person name="Ohm R.A."/>
            <person name="Patyshakuliyeva A."/>
            <person name="Rokas A."/>
            <person name="Ruiz-Duenas F.J."/>
            <person name="Sabat G."/>
            <person name="Salamov A."/>
            <person name="Samejima M."/>
            <person name="Schmutz J."/>
            <person name="Slot J.C."/>
            <person name="St John F."/>
            <person name="Stenlid J."/>
            <person name="Sun H."/>
            <person name="Sun S."/>
            <person name="Syed K."/>
            <person name="Tsang A."/>
            <person name="Wiebenga A."/>
            <person name="Young D."/>
            <person name="Pisabarro A."/>
            <person name="Eastwood D.C."/>
            <person name="Martin F."/>
            <person name="Cullen D."/>
            <person name="Grigoriev I.V."/>
            <person name="Hibbett D.S."/>
        </authorList>
    </citation>
    <scope>NUCLEOTIDE SEQUENCE [LARGE SCALE GENOMIC DNA]</scope>
    <source>
        <strain evidence="7 8">ATCC 11539</strain>
    </source>
</reference>
<dbReference type="GO" id="GO:0006508">
    <property type="term" value="P:proteolysis"/>
    <property type="evidence" value="ECO:0007669"/>
    <property type="project" value="UniProtKB-KW"/>
</dbReference>
<dbReference type="SUPFAM" id="SSF53474">
    <property type="entry name" value="alpha/beta-Hydrolases"/>
    <property type="match status" value="2"/>
</dbReference>
<dbReference type="EMBL" id="KB469296">
    <property type="protein sequence ID" value="EPQ61305.1"/>
    <property type="molecule type" value="Genomic_DNA"/>
</dbReference>
<proteinExistence type="inferred from homology"/>
<dbReference type="OrthoDB" id="2799673at2759"/>
<dbReference type="Gene3D" id="3.40.50.1820">
    <property type="entry name" value="alpha/beta hydrolase"/>
    <property type="match status" value="1"/>
</dbReference>
<comment type="similarity">
    <text evidence="1">Belongs to the peptidase S10 family.</text>
</comment>
<dbReference type="HOGENOM" id="CLU_997666_0_0_1"/>